<proteinExistence type="predicted"/>
<dbReference type="InterPro" id="IPR000152">
    <property type="entry name" value="EGF-type_Asp/Asn_hydroxyl_site"/>
</dbReference>
<feature type="domain" description="EGF-like" evidence="7">
    <location>
        <begin position="15"/>
        <end position="51"/>
    </location>
</feature>
<dbReference type="InterPro" id="IPR000742">
    <property type="entry name" value="EGF"/>
</dbReference>
<dbReference type="PROSITE" id="PS01187">
    <property type="entry name" value="EGF_CA"/>
    <property type="match status" value="1"/>
</dbReference>
<evidence type="ECO:0000256" key="6">
    <source>
        <dbReference type="SAM" id="Phobius"/>
    </source>
</evidence>
<keyword evidence="4 5" id="KW-1015">Disulfide bond</keyword>
<evidence type="ECO:0000256" key="4">
    <source>
        <dbReference type="ARBA" id="ARBA00023157"/>
    </source>
</evidence>
<keyword evidence="1 5" id="KW-0245">EGF-like domain</keyword>
<dbReference type="PANTHER" id="PTHR24050:SF28">
    <property type="entry name" value="UROMODULIN-LIKE"/>
    <property type="match status" value="1"/>
</dbReference>
<evidence type="ECO:0000313" key="9">
    <source>
        <dbReference type="Proteomes" id="UP000683360"/>
    </source>
</evidence>
<dbReference type="Pfam" id="PF07645">
    <property type="entry name" value="EGF_CA"/>
    <property type="match status" value="1"/>
</dbReference>
<dbReference type="InterPro" id="IPR052235">
    <property type="entry name" value="Nephronectin_domain"/>
</dbReference>
<evidence type="ECO:0000256" key="5">
    <source>
        <dbReference type="PROSITE-ProRule" id="PRU00076"/>
    </source>
</evidence>
<dbReference type="CDD" id="cd00054">
    <property type="entry name" value="EGF_CA"/>
    <property type="match status" value="2"/>
</dbReference>
<dbReference type="Gene3D" id="2.10.25.10">
    <property type="entry name" value="Laminin"/>
    <property type="match status" value="2"/>
</dbReference>
<keyword evidence="9" id="KW-1185">Reference proteome</keyword>
<evidence type="ECO:0000313" key="8">
    <source>
        <dbReference type="EMBL" id="CAG2253249.1"/>
    </source>
</evidence>
<dbReference type="SMART" id="SM00179">
    <property type="entry name" value="EGF_CA"/>
    <property type="match status" value="2"/>
</dbReference>
<dbReference type="SUPFAM" id="SSF57184">
    <property type="entry name" value="Growth factor receptor domain"/>
    <property type="match status" value="1"/>
</dbReference>
<feature type="transmembrane region" description="Helical" evidence="6">
    <location>
        <begin position="105"/>
        <end position="128"/>
    </location>
</feature>
<keyword evidence="6" id="KW-1133">Transmembrane helix</keyword>
<protein>
    <recommendedName>
        <fullName evidence="7">EGF-like domain-containing protein</fullName>
    </recommendedName>
</protein>
<dbReference type="Proteomes" id="UP000683360">
    <property type="component" value="Unassembled WGS sequence"/>
</dbReference>
<dbReference type="PROSITE" id="PS50026">
    <property type="entry name" value="EGF_3"/>
    <property type="match status" value="1"/>
</dbReference>
<evidence type="ECO:0000259" key="7">
    <source>
        <dbReference type="PROSITE" id="PS50026"/>
    </source>
</evidence>
<evidence type="ECO:0000256" key="3">
    <source>
        <dbReference type="ARBA" id="ARBA00022737"/>
    </source>
</evidence>
<reference evidence="8" key="1">
    <citation type="submission" date="2021-03" db="EMBL/GenBank/DDBJ databases">
        <authorList>
            <person name="Bekaert M."/>
        </authorList>
    </citation>
    <scope>NUCLEOTIDE SEQUENCE</scope>
</reference>
<dbReference type="Pfam" id="PF00008">
    <property type="entry name" value="EGF"/>
    <property type="match status" value="1"/>
</dbReference>
<dbReference type="PROSITE" id="PS00010">
    <property type="entry name" value="ASX_HYDROXYL"/>
    <property type="match status" value="1"/>
</dbReference>
<name>A0A8S3VI51_MYTED</name>
<dbReference type="InterPro" id="IPR018097">
    <property type="entry name" value="EGF_Ca-bd_CS"/>
</dbReference>
<dbReference type="InterPro" id="IPR009030">
    <property type="entry name" value="Growth_fac_rcpt_cys_sf"/>
</dbReference>
<feature type="disulfide bond" evidence="5">
    <location>
        <begin position="41"/>
        <end position="50"/>
    </location>
</feature>
<evidence type="ECO:0000256" key="1">
    <source>
        <dbReference type="ARBA" id="ARBA00022536"/>
    </source>
</evidence>
<dbReference type="PANTHER" id="PTHR24050">
    <property type="entry name" value="PA14 DOMAIN-CONTAINING PROTEIN"/>
    <property type="match status" value="1"/>
</dbReference>
<dbReference type="AlphaFoldDB" id="A0A8S3VI51"/>
<dbReference type="OrthoDB" id="6229058at2759"/>
<organism evidence="8 9">
    <name type="scientific">Mytilus edulis</name>
    <name type="common">Blue mussel</name>
    <dbReference type="NCBI Taxonomy" id="6550"/>
    <lineage>
        <taxon>Eukaryota</taxon>
        <taxon>Metazoa</taxon>
        <taxon>Spiralia</taxon>
        <taxon>Lophotrochozoa</taxon>
        <taxon>Mollusca</taxon>
        <taxon>Bivalvia</taxon>
        <taxon>Autobranchia</taxon>
        <taxon>Pteriomorphia</taxon>
        <taxon>Mytilida</taxon>
        <taxon>Mytiloidea</taxon>
        <taxon>Mytilidae</taxon>
        <taxon>Mytilinae</taxon>
        <taxon>Mytilus</taxon>
    </lineage>
</organism>
<keyword evidence="6" id="KW-0812">Transmembrane</keyword>
<dbReference type="SMART" id="SM00181">
    <property type="entry name" value="EGF"/>
    <property type="match status" value="2"/>
</dbReference>
<evidence type="ECO:0000256" key="2">
    <source>
        <dbReference type="ARBA" id="ARBA00022729"/>
    </source>
</evidence>
<accession>A0A8S3VI51</accession>
<dbReference type="EMBL" id="CAJPWZ010003147">
    <property type="protein sequence ID" value="CAG2253249.1"/>
    <property type="molecule type" value="Genomic_DNA"/>
</dbReference>
<gene>
    <name evidence="8" type="ORF">MEDL_64778</name>
</gene>
<comment type="caution">
    <text evidence="8">The sequence shown here is derived from an EMBL/GenBank/DDBJ whole genome shotgun (WGS) entry which is preliminary data.</text>
</comment>
<dbReference type="InterPro" id="IPR001881">
    <property type="entry name" value="EGF-like_Ca-bd_dom"/>
</dbReference>
<dbReference type="PROSITE" id="PS00022">
    <property type="entry name" value="EGF_1"/>
    <property type="match status" value="1"/>
</dbReference>
<keyword evidence="6" id="KW-0472">Membrane</keyword>
<keyword evidence="3" id="KW-0677">Repeat</keyword>
<keyword evidence="2" id="KW-0732">Signal</keyword>
<dbReference type="GO" id="GO:0005509">
    <property type="term" value="F:calcium ion binding"/>
    <property type="evidence" value="ECO:0007669"/>
    <property type="project" value="InterPro"/>
</dbReference>
<comment type="caution">
    <text evidence="5">Lacks conserved residue(s) required for the propagation of feature annotation.</text>
</comment>
<sequence length="219" mass="24172">MRGSKRNINIKEKKHFNECLDITCLNNGSCLNYDGSYACQCNQGFSGDVCQSDINECLLSNDTCDDQCINTNGSFYCKCTGGSSSLSEDGVSCKVNVKEKSYNSVAVGLGTGLSLALAIVAVVFLAVLKNRHKRPSSLEETNQTSNGYQSQIWNSMNEYESVVVTQAVKVNDETERQISPYDNIQIKGITDDSGQHRPDRDTAEYENLVIFRKIDSSEL</sequence>
<dbReference type="InterPro" id="IPR049883">
    <property type="entry name" value="NOTCH1_EGF-like"/>
</dbReference>
<dbReference type="PROSITE" id="PS01186">
    <property type="entry name" value="EGF_2"/>
    <property type="match status" value="1"/>
</dbReference>